<dbReference type="RefSeq" id="WP_245911339.1">
    <property type="nucleotide sequence ID" value="NZ_PTJC01000005.1"/>
</dbReference>
<dbReference type="GO" id="GO:0005886">
    <property type="term" value="C:plasma membrane"/>
    <property type="evidence" value="ECO:0007669"/>
    <property type="project" value="UniProtKB-SubCell"/>
</dbReference>
<comment type="caution">
    <text evidence="9">The sequence shown here is derived from an EMBL/GenBank/DDBJ whole genome shotgun (WGS) entry which is preliminary data.</text>
</comment>
<accession>A0A2S6I6U0</accession>
<keyword evidence="7 8" id="KW-0472">Membrane</keyword>
<evidence type="ECO:0000256" key="7">
    <source>
        <dbReference type="ARBA" id="ARBA00023136"/>
    </source>
</evidence>
<dbReference type="Pfam" id="PF01925">
    <property type="entry name" value="TauE"/>
    <property type="match status" value="1"/>
</dbReference>
<reference evidence="9 10" key="1">
    <citation type="submission" date="2018-02" db="EMBL/GenBank/DDBJ databases">
        <title>Genomic Encyclopedia of Archaeal and Bacterial Type Strains, Phase II (KMG-II): from individual species to whole genera.</title>
        <authorList>
            <person name="Goeker M."/>
        </authorList>
    </citation>
    <scope>NUCLEOTIDE SEQUENCE [LARGE SCALE GENOMIC DNA]</scope>
    <source>
        <strain evidence="9 10">DSM 29526</strain>
    </source>
</reference>
<evidence type="ECO:0000256" key="6">
    <source>
        <dbReference type="ARBA" id="ARBA00022989"/>
    </source>
</evidence>
<name>A0A2S6I6U0_9BACT</name>
<feature type="transmembrane region" description="Helical" evidence="8">
    <location>
        <begin position="79"/>
        <end position="100"/>
    </location>
</feature>
<feature type="transmembrane region" description="Helical" evidence="8">
    <location>
        <begin position="206"/>
        <end position="224"/>
    </location>
</feature>
<feature type="transmembrane region" description="Helical" evidence="8">
    <location>
        <begin position="143"/>
        <end position="169"/>
    </location>
</feature>
<proteinExistence type="inferred from homology"/>
<dbReference type="AlphaFoldDB" id="A0A2S6I6U0"/>
<organism evidence="9 10">
    <name type="scientific">Neolewinella xylanilytica</name>
    <dbReference type="NCBI Taxonomy" id="1514080"/>
    <lineage>
        <taxon>Bacteria</taxon>
        <taxon>Pseudomonadati</taxon>
        <taxon>Bacteroidota</taxon>
        <taxon>Saprospiria</taxon>
        <taxon>Saprospirales</taxon>
        <taxon>Lewinellaceae</taxon>
        <taxon>Neolewinella</taxon>
    </lineage>
</organism>
<evidence type="ECO:0000256" key="3">
    <source>
        <dbReference type="ARBA" id="ARBA00022448"/>
    </source>
</evidence>
<feature type="transmembrane region" description="Helical" evidence="8">
    <location>
        <begin position="181"/>
        <end position="200"/>
    </location>
</feature>
<keyword evidence="4 8" id="KW-1003">Cell membrane</keyword>
<comment type="similarity">
    <text evidence="2 8">Belongs to the 4-toluene sulfonate uptake permease (TSUP) (TC 2.A.102) family.</text>
</comment>
<evidence type="ECO:0000256" key="1">
    <source>
        <dbReference type="ARBA" id="ARBA00004651"/>
    </source>
</evidence>
<feature type="transmembrane region" description="Helical" evidence="8">
    <location>
        <begin position="236"/>
        <end position="254"/>
    </location>
</feature>
<dbReference type="Proteomes" id="UP000237662">
    <property type="component" value="Unassembled WGS sequence"/>
</dbReference>
<dbReference type="PANTHER" id="PTHR30269:SF0">
    <property type="entry name" value="MEMBRANE TRANSPORTER PROTEIN YFCA-RELATED"/>
    <property type="match status" value="1"/>
</dbReference>
<keyword evidence="5 8" id="KW-0812">Transmembrane</keyword>
<evidence type="ECO:0000256" key="2">
    <source>
        <dbReference type="ARBA" id="ARBA00009142"/>
    </source>
</evidence>
<dbReference type="EMBL" id="PTJC01000005">
    <property type="protein sequence ID" value="PPK87201.1"/>
    <property type="molecule type" value="Genomic_DNA"/>
</dbReference>
<evidence type="ECO:0000256" key="4">
    <source>
        <dbReference type="ARBA" id="ARBA00022475"/>
    </source>
</evidence>
<sequence length="256" mass="27837">MMLEYTLALVGSFLAGGINTLSGNGSAITLTILMEVLGLPATVANATNRIGIATQSLAGTWAFQRAGRLQLSAGRQREMWTIVVVSTVGALLGIWLSLVVDSATYRSIFRYLLVVMLLVVLVNPKRWLRAEQPERPLSPWIGIPAFFALGIYGGFIQMGMGIFFLALMVLVAKYEIIQANVVKGIVVLIYTTVAILIYAWQGVIDWSLGLLMAVGQTLGGYLTARYAANHPKAGVWSYRLLIVVIVAAIAKAFWPF</sequence>
<evidence type="ECO:0000256" key="8">
    <source>
        <dbReference type="RuleBase" id="RU363041"/>
    </source>
</evidence>
<evidence type="ECO:0000313" key="9">
    <source>
        <dbReference type="EMBL" id="PPK87201.1"/>
    </source>
</evidence>
<evidence type="ECO:0000313" key="10">
    <source>
        <dbReference type="Proteomes" id="UP000237662"/>
    </source>
</evidence>
<keyword evidence="3" id="KW-0813">Transport</keyword>
<dbReference type="InterPro" id="IPR002781">
    <property type="entry name" value="TM_pro_TauE-like"/>
</dbReference>
<gene>
    <name evidence="9" type="ORF">CLV84_0137</name>
</gene>
<evidence type="ECO:0000256" key="5">
    <source>
        <dbReference type="ARBA" id="ARBA00022692"/>
    </source>
</evidence>
<dbReference type="PANTHER" id="PTHR30269">
    <property type="entry name" value="TRANSMEMBRANE PROTEIN YFCA"/>
    <property type="match status" value="1"/>
</dbReference>
<protein>
    <recommendedName>
        <fullName evidence="8">Probable membrane transporter protein</fullName>
    </recommendedName>
</protein>
<dbReference type="InterPro" id="IPR052017">
    <property type="entry name" value="TSUP"/>
</dbReference>
<keyword evidence="10" id="KW-1185">Reference proteome</keyword>
<keyword evidence="6 8" id="KW-1133">Transmembrane helix</keyword>
<feature type="transmembrane region" description="Helical" evidence="8">
    <location>
        <begin position="107"/>
        <end position="123"/>
    </location>
</feature>
<comment type="subcellular location">
    <subcellularLocation>
        <location evidence="1 8">Cell membrane</location>
        <topology evidence="1 8">Multi-pass membrane protein</topology>
    </subcellularLocation>
</comment>